<comment type="caution">
    <text evidence="1">The sequence shown here is derived from an EMBL/GenBank/DDBJ whole genome shotgun (WGS) entry which is preliminary data.</text>
</comment>
<evidence type="ECO:0000313" key="2">
    <source>
        <dbReference type="Proteomes" id="UP001063816"/>
    </source>
</evidence>
<reference evidence="1" key="1">
    <citation type="submission" date="2022-05" db="EMBL/GenBank/DDBJ databases">
        <title>Description of a novel species of Leclercia; Leclercia tamurae and the Proposal for a Novel Genus Silvania gen. nov. Containing Two Novel Species Silvania hatchlandensis sp. nov. and Silvania confinis sp. nov. Isolated from the Rhizosphere of Oak.</title>
        <authorList>
            <person name="Maddock D.W."/>
            <person name="Brady C.L."/>
            <person name="Denman S."/>
            <person name="Arnold D."/>
        </authorList>
    </citation>
    <scope>NUCLEOTIDE SEQUENCE</scope>
    <source>
        <strain evidence="1">H19S6</strain>
    </source>
</reference>
<keyword evidence="2" id="KW-1185">Reference proteome</keyword>
<protein>
    <submittedName>
        <fullName evidence="1">DNA polymerase V</fullName>
    </submittedName>
</protein>
<dbReference type="RefSeq" id="WP_271283810.1">
    <property type="nucleotide sequence ID" value="NZ_JAMGZK010000053.1"/>
</dbReference>
<organism evidence="1 2">
    <name type="scientific">Silvania hatchlandensis</name>
    <dbReference type="NCBI Taxonomy" id="2926469"/>
    <lineage>
        <taxon>Bacteria</taxon>
        <taxon>Pseudomonadati</taxon>
        <taxon>Pseudomonadota</taxon>
        <taxon>Gammaproteobacteria</taxon>
        <taxon>Enterobacterales</taxon>
        <taxon>Enterobacteriaceae</taxon>
        <taxon>Silvania</taxon>
    </lineage>
</organism>
<dbReference type="Proteomes" id="UP001063816">
    <property type="component" value="Unassembled WGS sequence"/>
</dbReference>
<evidence type="ECO:0000313" key="1">
    <source>
        <dbReference type="EMBL" id="MCU6666290.1"/>
    </source>
</evidence>
<gene>
    <name evidence="1" type="ORF">M8014_18305</name>
</gene>
<dbReference type="AlphaFoldDB" id="A0A9J6QAI8"/>
<proteinExistence type="predicted"/>
<sequence>MPRQNDIEGAFRAAIKHEPSGRRTLATEDFMRHLALANWDWSLKEANEWIESHVSTFKDITTIEGQARTFMLYNPNGGL</sequence>
<dbReference type="EMBL" id="JAMGZK010000053">
    <property type="protein sequence ID" value="MCU6666290.1"/>
    <property type="molecule type" value="Genomic_DNA"/>
</dbReference>
<accession>A0A9J6QAI8</accession>
<name>A0A9J6QAI8_9ENTR</name>